<dbReference type="CDD" id="cd20736">
    <property type="entry name" value="PoNe_Nuclease"/>
    <property type="match status" value="1"/>
</dbReference>
<dbReference type="Proteomes" id="UP000461162">
    <property type="component" value="Unassembled WGS sequence"/>
</dbReference>
<comment type="caution">
    <text evidence="3">The sequence shown here is derived from an EMBL/GenBank/DDBJ whole genome shotgun (WGS) entry which is preliminary data.</text>
</comment>
<dbReference type="GO" id="GO:0003676">
    <property type="term" value="F:nucleic acid binding"/>
    <property type="evidence" value="ECO:0007669"/>
    <property type="project" value="InterPro"/>
</dbReference>
<dbReference type="InterPro" id="IPR011856">
    <property type="entry name" value="tRNA_endonuc-like_dom_sf"/>
</dbReference>
<sequence>MDTSNTITPARRRGDLGEDAAARFLESRGMRVVERNWRYRQWELDLVCRDGDTLVFVEVKTRMAGSMSAPADGLGRAKRARLVKAASRYLSAKGLWDEPCRFDLAAVVDTGVSLDVEHIENAFDLTGMRL</sequence>
<dbReference type="PANTHER" id="PTHR34039">
    <property type="entry name" value="UPF0102 PROTEIN YRAN"/>
    <property type="match status" value="1"/>
</dbReference>
<evidence type="ECO:0000256" key="2">
    <source>
        <dbReference type="HAMAP-Rule" id="MF_00048"/>
    </source>
</evidence>
<dbReference type="Gene3D" id="3.40.1350.10">
    <property type="match status" value="1"/>
</dbReference>
<name>A0A7K1KNR5_9BACT</name>
<protein>
    <recommendedName>
        <fullName evidence="2">UPF0102 protein GKC30_08815</fullName>
    </recommendedName>
</protein>
<reference evidence="3 4" key="1">
    <citation type="submission" date="2019-11" db="EMBL/GenBank/DDBJ databases">
        <title>Pseudodesulfovibrio alkaliphilus, sp. nov., an alkaliphilic sulfate-reducing bacteria from mud volcano of Taman peninsula, Russia.</title>
        <authorList>
            <person name="Frolova A."/>
            <person name="Merkel A.Y."/>
            <person name="Slobodkin A.I."/>
        </authorList>
    </citation>
    <scope>NUCLEOTIDE SEQUENCE [LARGE SCALE GENOMIC DNA]</scope>
    <source>
        <strain evidence="3 4">F-1</strain>
    </source>
</reference>
<dbReference type="SUPFAM" id="SSF52980">
    <property type="entry name" value="Restriction endonuclease-like"/>
    <property type="match status" value="1"/>
</dbReference>
<evidence type="ECO:0000313" key="4">
    <source>
        <dbReference type="Proteomes" id="UP000461162"/>
    </source>
</evidence>
<dbReference type="AlphaFoldDB" id="A0A7K1KNR5"/>
<dbReference type="NCBIfam" id="TIGR00252">
    <property type="entry name" value="YraN family protein"/>
    <property type="match status" value="1"/>
</dbReference>
<gene>
    <name evidence="3" type="ORF">GKC30_08815</name>
</gene>
<dbReference type="Pfam" id="PF02021">
    <property type="entry name" value="UPF0102"/>
    <property type="match status" value="1"/>
</dbReference>
<organism evidence="3 4">
    <name type="scientific">Pseudodesulfovibrio alkaliphilus</name>
    <dbReference type="NCBI Taxonomy" id="2661613"/>
    <lineage>
        <taxon>Bacteria</taxon>
        <taxon>Pseudomonadati</taxon>
        <taxon>Thermodesulfobacteriota</taxon>
        <taxon>Desulfovibrionia</taxon>
        <taxon>Desulfovibrionales</taxon>
        <taxon>Desulfovibrionaceae</taxon>
    </lineage>
</organism>
<keyword evidence="4" id="KW-1185">Reference proteome</keyword>
<dbReference type="InterPro" id="IPR011335">
    <property type="entry name" value="Restrct_endonuc-II-like"/>
</dbReference>
<dbReference type="EMBL" id="WODC01000005">
    <property type="protein sequence ID" value="MUM77734.1"/>
    <property type="molecule type" value="Genomic_DNA"/>
</dbReference>
<dbReference type="NCBIfam" id="NF009150">
    <property type="entry name" value="PRK12497.1-3"/>
    <property type="match status" value="1"/>
</dbReference>
<comment type="similarity">
    <text evidence="1 2">Belongs to the UPF0102 family.</text>
</comment>
<accession>A0A7K1KNR5</accession>
<dbReference type="NCBIfam" id="NF009154">
    <property type="entry name" value="PRK12497.3-3"/>
    <property type="match status" value="1"/>
</dbReference>
<dbReference type="InterPro" id="IPR003509">
    <property type="entry name" value="UPF0102_YraN-like"/>
</dbReference>
<dbReference type="RefSeq" id="WP_155934198.1">
    <property type="nucleotide sequence ID" value="NZ_WODC01000005.1"/>
</dbReference>
<dbReference type="HAMAP" id="MF_00048">
    <property type="entry name" value="UPF0102"/>
    <property type="match status" value="1"/>
</dbReference>
<proteinExistence type="inferred from homology"/>
<dbReference type="PANTHER" id="PTHR34039:SF1">
    <property type="entry name" value="UPF0102 PROTEIN YRAN"/>
    <property type="match status" value="1"/>
</dbReference>
<evidence type="ECO:0000313" key="3">
    <source>
        <dbReference type="EMBL" id="MUM77734.1"/>
    </source>
</evidence>
<evidence type="ECO:0000256" key="1">
    <source>
        <dbReference type="ARBA" id="ARBA00006738"/>
    </source>
</evidence>